<evidence type="ECO:0000256" key="1">
    <source>
        <dbReference type="SAM" id="MobiDB-lite"/>
    </source>
</evidence>
<sequence>MSRILLRALRIEDKPRIGDTTYPKELLERAYSRPPLMTESTERAIDDLILGIEEHWATIRGNKATLRRDSRTQPTMGPQGDDPDVRDATDHVAKWTTLGPDVEMRDASKALKKPEPEQPCVSPRKLELKRSTTRRKKRRERGRKGRRRRRRKVTEMAIATWRAGTGVALTSRKGPPSTFF</sequence>
<dbReference type="Proteomes" id="UP000663846">
    <property type="component" value="Unassembled WGS sequence"/>
</dbReference>
<dbReference type="AlphaFoldDB" id="A0A8H2WFR9"/>
<dbReference type="EMBL" id="CAJMWS010000109">
    <property type="protein sequence ID" value="CAE6365327.1"/>
    <property type="molecule type" value="Genomic_DNA"/>
</dbReference>
<organism evidence="2 3">
    <name type="scientific">Rhizoctonia solani</name>
    <dbReference type="NCBI Taxonomy" id="456999"/>
    <lineage>
        <taxon>Eukaryota</taxon>
        <taxon>Fungi</taxon>
        <taxon>Dikarya</taxon>
        <taxon>Basidiomycota</taxon>
        <taxon>Agaricomycotina</taxon>
        <taxon>Agaricomycetes</taxon>
        <taxon>Cantharellales</taxon>
        <taxon>Ceratobasidiaceae</taxon>
        <taxon>Rhizoctonia</taxon>
    </lineage>
</organism>
<name>A0A8H2WFR9_9AGAM</name>
<evidence type="ECO:0000313" key="3">
    <source>
        <dbReference type="Proteomes" id="UP000663846"/>
    </source>
</evidence>
<feature type="compositionally biased region" description="Basic and acidic residues" evidence="1">
    <location>
        <begin position="102"/>
        <end position="116"/>
    </location>
</feature>
<proteinExistence type="predicted"/>
<comment type="caution">
    <text evidence="2">The sequence shown here is derived from an EMBL/GenBank/DDBJ whole genome shotgun (WGS) entry which is preliminary data.</text>
</comment>
<reference evidence="2" key="1">
    <citation type="submission" date="2021-01" db="EMBL/GenBank/DDBJ databases">
        <authorList>
            <person name="Kaushik A."/>
        </authorList>
    </citation>
    <scope>NUCLEOTIDE SEQUENCE</scope>
    <source>
        <strain evidence="2">AG1-1C</strain>
    </source>
</reference>
<evidence type="ECO:0000313" key="2">
    <source>
        <dbReference type="EMBL" id="CAE6365327.1"/>
    </source>
</evidence>
<feature type="region of interest" description="Disordered" evidence="1">
    <location>
        <begin position="64"/>
        <end position="153"/>
    </location>
</feature>
<feature type="compositionally biased region" description="Basic residues" evidence="1">
    <location>
        <begin position="131"/>
        <end position="152"/>
    </location>
</feature>
<gene>
    <name evidence="2" type="ORF">RDB_LOCUS22382</name>
</gene>
<feature type="compositionally biased region" description="Basic and acidic residues" evidence="1">
    <location>
        <begin position="83"/>
        <end position="93"/>
    </location>
</feature>
<protein>
    <submittedName>
        <fullName evidence="2">Uncharacterized protein</fullName>
    </submittedName>
</protein>
<accession>A0A8H2WFR9</accession>